<proteinExistence type="predicted"/>
<protein>
    <recommendedName>
        <fullName evidence="1">HTH-type transcriptional regulator ArcR</fullName>
    </recommendedName>
</protein>
<dbReference type="Pfam" id="PF13545">
    <property type="entry name" value="HTH_Crp_2"/>
    <property type="match status" value="1"/>
</dbReference>
<evidence type="ECO:0000256" key="2">
    <source>
        <dbReference type="ARBA" id="ARBA00023015"/>
    </source>
</evidence>
<evidence type="ECO:0000313" key="8">
    <source>
        <dbReference type="EMBL" id="SOC44934.1"/>
    </source>
</evidence>
<keyword evidence="9" id="KW-1185">Reference proteome</keyword>
<keyword evidence="3" id="KW-0238">DNA-binding</keyword>
<evidence type="ECO:0000256" key="4">
    <source>
        <dbReference type="ARBA" id="ARBA00023159"/>
    </source>
</evidence>
<keyword evidence="5" id="KW-0804">Transcription</keyword>
<feature type="domain" description="HTH crp-type" evidence="7">
    <location>
        <begin position="152"/>
        <end position="226"/>
    </location>
</feature>
<dbReference type="PROSITE" id="PS51063">
    <property type="entry name" value="HTH_CRP_2"/>
    <property type="match status" value="1"/>
</dbReference>
<gene>
    <name evidence="8" type="ORF">SAMN05878391_2533</name>
</gene>
<dbReference type="InterPro" id="IPR014710">
    <property type="entry name" value="RmlC-like_jellyroll"/>
</dbReference>
<dbReference type="PANTHER" id="PTHR24567:SF28">
    <property type="entry name" value="LISTERIOLYSIN REGULATORY PROTEIN"/>
    <property type="match status" value="1"/>
</dbReference>
<dbReference type="InterPro" id="IPR012318">
    <property type="entry name" value="HTH_CRP"/>
</dbReference>
<dbReference type="Proteomes" id="UP000219412">
    <property type="component" value="Unassembled WGS sequence"/>
</dbReference>
<dbReference type="InterPro" id="IPR000595">
    <property type="entry name" value="cNMP-bd_dom"/>
</dbReference>
<dbReference type="GO" id="GO:0003700">
    <property type="term" value="F:DNA-binding transcription factor activity"/>
    <property type="evidence" value="ECO:0007669"/>
    <property type="project" value="TreeGrafter"/>
</dbReference>
<evidence type="ECO:0000256" key="5">
    <source>
        <dbReference type="ARBA" id="ARBA00023163"/>
    </source>
</evidence>
<dbReference type="InterPro" id="IPR036388">
    <property type="entry name" value="WH-like_DNA-bd_sf"/>
</dbReference>
<dbReference type="GO" id="GO:0003677">
    <property type="term" value="F:DNA binding"/>
    <property type="evidence" value="ECO:0007669"/>
    <property type="project" value="UniProtKB-KW"/>
</dbReference>
<keyword evidence="4" id="KW-0010">Activator</keyword>
<evidence type="ECO:0000256" key="1">
    <source>
        <dbReference type="ARBA" id="ARBA00020091"/>
    </source>
</evidence>
<evidence type="ECO:0000256" key="3">
    <source>
        <dbReference type="ARBA" id="ARBA00023125"/>
    </source>
</evidence>
<name>A0A285USV3_9STAP</name>
<accession>A0A285USV3</accession>
<dbReference type="PRINTS" id="PR00034">
    <property type="entry name" value="HTHCRP"/>
</dbReference>
<dbReference type="SUPFAM" id="SSF46785">
    <property type="entry name" value="Winged helix' DNA-binding domain"/>
    <property type="match status" value="1"/>
</dbReference>
<dbReference type="Pfam" id="PF00027">
    <property type="entry name" value="cNMP_binding"/>
    <property type="match status" value="1"/>
</dbReference>
<dbReference type="OrthoDB" id="9812325at2"/>
<dbReference type="PROSITE" id="PS50042">
    <property type="entry name" value="CNMP_BINDING_3"/>
    <property type="match status" value="1"/>
</dbReference>
<dbReference type="PANTHER" id="PTHR24567">
    <property type="entry name" value="CRP FAMILY TRANSCRIPTIONAL REGULATORY PROTEIN"/>
    <property type="match status" value="1"/>
</dbReference>
<evidence type="ECO:0000259" key="6">
    <source>
        <dbReference type="PROSITE" id="PS50042"/>
    </source>
</evidence>
<reference evidence="9" key="1">
    <citation type="submission" date="2017-08" db="EMBL/GenBank/DDBJ databases">
        <authorList>
            <person name="Varghese N."/>
            <person name="Submissions S."/>
        </authorList>
    </citation>
    <scope>NUCLEOTIDE SEQUENCE [LARGE SCALE GENOMIC DNA]</scope>
    <source>
        <strain evidence="9">DSM 23173</strain>
    </source>
</reference>
<dbReference type="Gene3D" id="2.60.120.10">
    <property type="entry name" value="Jelly Rolls"/>
    <property type="match status" value="1"/>
</dbReference>
<dbReference type="AlphaFoldDB" id="A0A285USV3"/>
<dbReference type="Gene3D" id="1.10.10.10">
    <property type="entry name" value="Winged helix-like DNA-binding domain superfamily/Winged helix DNA-binding domain"/>
    <property type="match status" value="1"/>
</dbReference>
<dbReference type="InterPro" id="IPR018490">
    <property type="entry name" value="cNMP-bd_dom_sf"/>
</dbReference>
<dbReference type="InterPro" id="IPR050397">
    <property type="entry name" value="Env_Response_Regulators"/>
</dbReference>
<dbReference type="SMART" id="SM00100">
    <property type="entry name" value="cNMP"/>
    <property type="match status" value="1"/>
</dbReference>
<evidence type="ECO:0000313" key="9">
    <source>
        <dbReference type="Proteomes" id="UP000219412"/>
    </source>
</evidence>
<dbReference type="CDD" id="cd00038">
    <property type="entry name" value="CAP_ED"/>
    <property type="match status" value="1"/>
</dbReference>
<keyword evidence="2" id="KW-0805">Transcription regulation</keyword>
<dbReference type="SUPFAM" id="SSF51206">
    <property type="entry name" value="cAMP-binding domain-like"/>
    <property type="match status" value="1"/>
</dbReference>
<evidence type="ECO:0000259" key="7">
    <source>
        <dbReference type="PROSITE" id="PS51063"/>
    </source>
</evidence>
<dbReference type="InterPro" id="IPR036390">
    <property type="entry name" value="WH_DNA-bd_sf"/>
</dbReference>
<feature type="domain" description="Cyclic nucleotide-binding" evidence="6">
    <location>
        <begin position="18"/>
        <end position="138"/>
    </location>
</feature>
<dbReference type="SMART" id="SM00419">
    <property type="entry name" value="HTH_CRP"/>
    <property type="match status" value="1"/>
</dbReference>
<sequence>MVKEVSRLLKEYLSSMKIFEALDDEEISAVAGIAHHRNVESGIHLFHMGEEMINFYFVVSGNVKIYRIDEEGREQIINFFGKGEMFPHHAVFRKDPYPASAITAEDSEVIFISKKDFEDVIRREPEIAVKLFHYIGELIIDLQHRLQEKMLKPTDEQVLLLIRRLAYAHGLVLRDGRREITLKLTKQEMANMIGLTRETVNRNISIFRKLGILEIGSTGLMIVDLEALEEYI</sequence>
<dbReference type="EMBL" id="OBQF01000007">
    <property type="protein sequence ID" value="SOC44934.1"/>
    <property type="molecule type" value="Genomic_DNA"/>
</dbReference>
<dbReference type="GO" id="GO:0005829">
    <property type="term" value="C:cytosol"/>
    <property type="evidence" value="ECO:0007669"/>
    <property type="project" value="TreeGrafter"/>
</dbReference>
<organism evidence="8 9">
    <name type="scientific">Salinicoccus kekensis</name>
    <dbReference type="NCBI Taxonomy" id="714307"/>
    <lineage>
        <taxon>Bacteria</taxon>
        <taxon>Bacillati</taxon>
        <taxon>Bacillota</taxon>
        <taxon>Bacilli</taxon>
        <taxon>Bacillales</taxon>
        <taxon>Staphylococcaceae</taxon>
        <taxon>Salinicoccus</taxon>
    </lineage>
</organism>